<sequence length="75" mass="8802">MPFRKKGMEFLFLPKHHRMFRKKFTAAFLAGFFLRKKPARNRALLSGQVIVFPFKVLYFSNTNNLTSTRSLAGLY</sequence>
<dbReference type="STRING" id="100053.GCA_002009845_02873"/>
<dbReference type="Proteomes" id="UP000018747">
    <property type="component" value="Unassembled WGS sequence"/>
</dbReference>
<reference evidence="1" key="1">
    <citation type="submission" date="2013-05" db="EMBL/GenBank/DDBJ databases">
        <authorList>
            <person name="Harkins D.M."/>
            <person name="Durkin A.S."/>
            <person name="Brinkac L.M."/>
            <person name="Haft D.H."/>
            <person name="Selengut J.D."/>
            <person name="Sanka R."/>
            <person name="DePew J."/>
            <person name="Purushe J."/>
            <person name="Hartskeerl R.A."/>
            <person name="Ahmed A."/>
            <person name="van der Linden H."/>
            <person name="Goris M.G.A."/>
            <person name="Vinetz J.M."/>
            <person name="Sutton G.G."/>
            <person name="Nierman W.C."/>
            <person name="Fouts D.E."/>
        </authorList>
    </citation>
    <scope>NUCLEOTIDE SEQUENCE [LARGE SCALE GENOMIC DNA]</scope>
    <source>
        <strain evidence="1">L 60</strain>
    </source>
</reference>
<dbReference type="EMBL" id="AHMT02000042">
    <property type="protein sequence ID" value="EQA61930.1"/>
    <property type="molecule type" value="Genomic_DNA"/>
</dbReference>
<organism evidence="1 2">
    <name type="scientific">Leptospira alexanderi serovar Manhao 3 str. L 60</name>
    <dbReference type="NCBI Taxonomy" id="1049759"/>
    <lineage>
        <taxon>Bacteria</taxon>
        <taxon>Pseudomonadati</taxon>
        <taxon>Spirochaetota</taxon>
        <taxon>Spirochaetia</taxon>
        <taxon>Leptospirales</taxon>
        <taxon>Leptospiraceae</taxon>
        <taxon>Leptospira</taxon>
    </lineage>
</organism>
<gene>
    <name evidence="1" type="ORF">LEP1GSC062_4162</name>
</gene>
<comment type="caution">
    <text evidence="1">The sequence shown here is derived from an EMBL/GenBank/DDBJ whole genome shotgun (WGS) entry which is preliminary data.</text>
</comment>
<keyword evidence="2" id="KW-1185">Reference proteome</keyword>
<evidence type="ECO:0000313" key="2">
    <source>
        <dbReference type="Proteomes" id="UP000018747"/>
    </source>
</evidence>
<name>V6HVS3_9LEPT</name>
<proteinExistence type="predicted"/>
<protein>
    <submittedName>
        <fullName evidence="1">Uncharacterized protein</fullName>
    </submittedName>
</protein>
<dbReference type="AlphaFoldDB" id="V6HVS3"/>
<accession>V6HVS3</accession>
<evidence type="ECO:0000313" key="1">
    <source>
        <dbReference type="EMBL" id="EQA61930.1"/>
    </source>
</evidence>